<gene>
    <name evidence="1" type="ORF">H6G06_25340</name>
</gene>
<reference evidence="2" key="1">
    <citation type="journal article" date="2020" name="ISME J.">
        <title>Comparative genomics reveals insights into cyanobacterial evolution and habitat adaptation.</title>
        <authorList>
            <person name="Chen M.Y."/>
            <person name="Teng W.K."/>
            <person name="Zhao L."/>
            <person name="Hu C.X."/>
            <person name="Zhou Y.K."/>
            <person name="Han B.P."/>
            <person name="Song L.R."/>
            <person name="Shu W.S."/>
        </authorList>
    </citation>
    <scope>NUCLEOTIDE SEQUENCE [LARGE SCALE GENOMIC DNA]</scope>
    <source>
        <strain evidence="2">FACHB-251</strain>
    </source>
</reference>
<evidence type="ECO:0000313" key="2">
    <source>
        <dbReference type="Proteomes" id="UP000662185"/>
    </source>
</evidence>
<dbReference type="AlphaFoldDB" id="A0A926WLC8"/>
<dbReference type="RefSeq" id="WP_190564834.1">
    <property type="nucleotide sequence ID" value="NZ_JACJQU010000028.1"/>
</dbReference>
<protein>
    <submittedName>
        <fullName evidence="1">Uncharacterized protein</fullName>
    </submittedName>
</protein>
<evidence type="ECO:0000313" key="1">
    <source>
        <dbReference type="EMBL" id="MBD2296715.1"/>
    </source>
</evidence>
<comment type="caution">
    <text evidence="1">The sequence shown here is derived from an EMBL/GenBank/DDBJ whole genome shotgun (WGS) entry which is preliminary data.</text>
</comment>
<organism evidence="1 2">
    <name type="scientific">Anabaena sphaerica FACHB-251</name>
    <dbReference type="NCBI Taxonomy" id="2692883"/>
    <lineage>
        <taxon>Bacteria</taxon>
        <taxon>Bacillati</taxon>
        <taxon>Cyanobacteriota</taxon>
        <taxon>Cyanophyceae</taxon>
        <taxon>Nostocales</taxon>
        <taxon>Nostocaceae</taxon>
        <taxon>Anabaena</taxon>
    </lineage>
</organism>
<proteinExistence type="predicted"/>
<sequence>MKTKNDELKKTASQLLAGMLSNPHIYSQVSDEGGYGNMEQQLIIASVEMAESLIGYIEKTHSQSEREVMSNKSNK</sequence>
<keyword evidence="2" id="KW-1185">Reference proteome</keyword>
<dbReference type="Proteomes" id="UP000662185">
    <property type="component" value="Unassembled WGS sequence"/>
</dbReference>
<name>A0A926WLC8_9NOST</name>
<accession>A0A926WLC8</accession>
<dbReference type="EMBL" id="JACJQU010000028">
    <property type="protein sequence ID" value="MBD2296715.1"/>
    <property type="molecule type" value="Genomic_DNA"/>
</dbReference>